<comment type="caution">
    <text evidence="1">The sequence shown here is derived from an EMBL/GenBank/DDBJ whole genome shotgun (WGS) entry which is preliminary data.</text>
</comment>
<protein>
    <submittedName>
        <fullName evidence="1">Secreted protein</fullName>
    </submittedName>
</protein>
<proteinExistence type="predicted"/>
<sequence>MLNGKVLSKNNGTWYYDWTNKRARFDHGEGQTNNFCGGQGLSPKDPRAPCSLIFSPEENMYVFYPKSYTCCRLCGKEQGCTILKPDWIHKDSKLLYEEKINGDNCYGYGKKGAVTTYDVMFSDVSGYFCRYHEVVAEIVHNLTFYRESFNFDPLPDYLFEVPRWCNEICPHPYTPPPLH</sequence>
<organism evidence="1 2">
    <name type="scientific">Elysia marginata</name>
    <dbReference type="NCBI Taxonomy" id="1093978"/>
    <lineage>
        <taxon>Eukaryota</taxon>
        <taxon>Metazoa</taxon>
        <taxon>Spiralia</taxon>
        <taxon>Lophotrochozoa</taxon>
        <taxon>Mollusca</taxon>
        <taxon>Gastropoda</taxon>
        <taxon>Heterobranchia</taxon>
        <taxon>Euthyneura</taxon>
        <taxon>Panpulmonata</taxon>
        <taxon>Sacoglossa</taxon>
        <taxon>Placobranchoidea</taxon>
        <taxon>Plakobranchidae</taxon>
        <taxon>Elysia</taxon>
    </lineage>
</organism>
<name>A0AAV4HFU2_9GAST</name>
<accession>A0AAV4HFU2</accession>
<gene>
    <name evidence="1" type="ORF">ElyMa_006277700</name>
</gene>
<keyword evidence="2" id="KW-1185">Reference proteome</keyword>
<reference evidence="1 2" key="1">
    <citation type="journal article" date="2021" name="Elife">
        <title>Chloroplast acquisition without the gene transfer in kleptoplastic sea slugs, Plakobranchus ocellatus.</title>
        <authorList>
            <person name="Maeda T."/>
            <person name="Takahashi S."/>
            <person name="Yoshida T."/>
            <person name="Shimamura S."/>
            <person name="Takaki Y."/>
            <person name="Nagai Y."/>
            <person name="Toyoda A."/>
            <person name="Suzuki Y."/>
            <person name="Arimoto A."/>
            <person name="Ishii H."/>
            <person name="Satoh N."/>
            <person name="Nishiyama T."/>
            <person name="Hasebe M."/>
            <person name="Maruyama T."/>
            <person name="Minagawa J."/>
            <person name="Obokata J."/>
            <person name="Shigenobu S."/>
        </authorList>
    </citation>
    <scope>NUCLEOTIDE SEQUENCE [LARGE SCALE GENOMIC DNA]</scope>
</reference>
<dbReference type="Proteomes" id="UP000762676">
    <property type="component" value="Unassembled WGS sequence"/>
</dbReference>
<evidence type="ECO:0000313" key="1">
    <source>
        <dbReference type="EMBL" id="GFR95616.1"/>
    </source>
</evidence>
<dbReference type="AlphaFoldDB" id="A0AAV4HFU2"/>
<evidence type="ECO:0000313" key="2">
    <source>
        <dbReference type="Proteomes" id="UP000762676"/>
    </source>
</evidence>
<dbReference type="EMBL" id="BMAT01012618">
    <property type="protein sequence ID" value="GFR95616.1"/>
    <property type="molecule type" value="Genomic_DNA"/>
</dbReference>